<keyword evidence="1" id="KW-0732">Signal</keyword>
<feature type="signal peptide" evidence="1">
    <location>
        <begin position="1"/>
        <end position="23"/>
    </location>
</feature>
<feature type="chain" id="PRO_5018187900" evidence="1">
    <location>
        <begin position="24"/>
        <end position="198"/>
    </location>
</feature>
<evidence type="ECO:0000313" key="3">
    <source>
        <dbReference type="Proteomes" id="UP000281553"/>
    </source>
</evidence>
<evidence type="ECO:0000313" key="2">
    <source>
        <dbReference type="EMBL" id="VDN11837.1"/>
    </source>
</evidence>
<name>A0A3P7LJ38_DIBLA</name>
<organism evidence="2 3">
    <name type="scientific">Dibothriocephalus latus</name>
    <name type="common">Fish tapeworm</name>
    <name type="synonym">Diphyllobothrium latum</name>
    <dbReference type="NCBI Taxonomy" id="60516"/>
    <lineage>
        <taxon>Eukaryota</taxon>
        <taxon>Metazoa</taxon>
        <taxon>Spiralia</taxon>
        <taxon>Lophotrochozoa</taxon>
        <taxon>Platyhelminthes</taxon>
        <taxon>Cestoda</taxon>
        <taxon>Eucestoda</taxon>
        <taxon>Diphyllobothriidea</taxon>
        <taxon>Diphyllobothriidae</taxon>
        <taxon>Dibothriocephalus</taxon>
    </lineage>
</organism>
<evidence type="ECO:0000256" key="1">
    <source>
        <dbReference type="SAM" id="SignalP"/>
    </source>
</evidence>
<accession>A0A3P7LJ38</accession>
<gene>
    <name evidence="2" type="ORF">DILT_LOCUS7668</name>
</gene>
<dbReference type="AlphaFoldDB" id="A0A3P7LJ38"/>
<dbReference type="EMBL" id="UYRU01052381">
    <property type="protein sequence ID" value="VDN11837.1"/>
    <property type="molecule type" value="Genomic_DNA"/>
</dbReference>
<reference evidence="2 3" key="1">
    <citation type="submission" date="2018-11" db="EMBL/GenBank/DDBJ databases">
        <authorList>
            <consortium name="Pathogen Informatics"/>
        </authorList>
    </citation>
    <scope>NUCLEOTIDE SEQUENCE [LARGE SCALE GENOMIC DNA]</scope>
</reference>
<protein>
    <submittedName>
        <fullName evidence="2">Uncharacterized protein</fullName>
    </submittedName>
</protein>
<keyword evidence="3" id="KW-1185">Reference proteome</keyword>
<proteinExistence type="predicted"/>
<dbReference type="Proteomes" id="UP000281553">
    <property type="component" value="Unassembled WGS sequence"/>
</dbReference>
<sequence length="198" mass="22132">MSFGTTQFPVLCLLLLPLLGVLTSKNIVPKGPRPITSIVRASGIIQKPPSECTDYMEPLLRWYTTVSGSKDKAWILHLNSIAACQECYSDKDGLPNDLEACMECHKPFAVKMNHSSHCRECFKVLKPHPKACNVCFLDVKRKVRRAIAHADATVKSAMANMHLHAKGPLLIPHKKNGQCQLYARLSLASLMIYFLFIK</sequence>